<sequence>MLKKSTYYRGIVLLESLVSLGLIVVLTMVILPLLTQLKKTEASLNDSWKKERYLYEVSRDKCLLPDLKKQRYIDNHQSYLVKVKSNDVLITEMSIHQENNVIETVNLIEKK</sequence>
<dbReference type="Proteomes" id="UP000296883">
    <property type="component" value="Chromosome"/>
</dbReference>
<feature type="transmembrane region" description="Helical" evidence="1">
    <location>
        <begin position="12"/>
        <end position="34"/>
    </location>
</feature>
<organism evidence="3 5">
    <name type="scientific">Vagococcus xieshaowenii</name>
    <dbReference type="NCBI Taxonomy" id="2562451"/>
    <lineage>
        <taxon>Bacteria</taxon>
        <taxon>Bacillati</taxon>
        <taxon>Bacillota</taxon>
        <taxon>Bacilli</taxon>
        <taxon>Lactobacillales</taxon>
        <taxon>Enterococcaceae</taxon>
        <taxon>Vagococcus</taxon>
    </lineage>
</organism>
<protein>
    <submittedName>
        <fullName evidence="3">Uncharacterized protein</fullName>
    </submittedName>
</protein>
<evidence type="ECO:0000256" key="1">
    <source>
        <dbReference type="SAM" id="Phobius"/>
    </source>
</evidence>
<evidence type="ECO:0000313" key="5">
    <source>
        <dbReference type="Proteomes" id="UP000297725"/>
    </source>
</evidence>
<evidence type="ECO:0000313" key="2">
    <source>
        <dbReference type="EMBL" id="QCA28096.1"/>
    </source>
</evidence>
<proteinExistence type="predicted"/>
<keyword evidence="4" id="KW-1185">Reference proteome</keyword>
<reference evidence="3 5" key="1">
    <citation type="submission" date="2019-03" db="EMBL/GenBank/DDBJ databases">
        <title>Vagococcus sp. was isolated fron gut of Carduelis flavirostris.</title>
        <authorList>
            <person name="Ge Y."/>
        </authorList>
    </citation>
    <scope>NUCLEOTIDE SEQUENCE [LARGE SCALE GENOMIC DNA]</scope>
    <source>
        <strain evidence="3 5">CF-210</strain>
    </source>
</reference>
<name>A0AAJ5EE93_9ENTE</name>
<evidence type="ECO:0000313" key="4">
    <source>
        <dbReference type="Proteomes" id="UP000296883"/>
    </source>
</evidence>
<reference evidence="2 4" key="2">
    <citation type="journal article" date="2020" name="Int. J. Syst. Evol. Microbiol.">
        <title>Vagococcus xieshaowenii sp. nov., isolated from snow finch (Montifringilla taczanowskii) cloacal content.</title>
        <authorList>
            <person name="Ge Y."/>
            <person name="Yang J."/>
            <person name="Lai X.H."/>
            <person name="Zhang G."/>
            <person name="Jin D."/>
            <person name="Lu S."/>
            <person name="Wang B."/>
            <person name="Huang Y."/>
            <person name="Huang Y."/>
            <person name="Ren Z."/>
            <person name="Zhang X."/>
            <person name="Xu J."/>
        </authorList>
    </citation>
    <scope>NUCLEOTIDE SEQUENCE [LARGE SCALE GENOMIC DNA]</scope>
    <source>
        <strain evidence="2">Personal::cf-49</strain>
        <strain evidence="4">personal::cf-49</strain>
    </source>
</reference>
<keyword evidence="1" id="KW-1133">Transmembrane helix</keyword>
<dbReference type="RefSeq" id="WP_135254951.1">
    <property type="nucleotide sequence ID" value="NZ_CP038865.1"/>
</dbReference>
<keyword evidence="1" id="KW-0472">Membrane</keyword>
<dbReference type="EMBL" id="CP038865">
    <property type="protein sequence ID" value="QCA28096.1"/>
    <property type="molecule type" value="Genomic_DNA"/>
</dbReference>
<keyword evidence="1" id="KW-0812">Transmembrane</keyword>
<gene>
    <name evidence="3" type="ORF">E4031_08080</name>
    <name evidence="2" type="ORF">E4Z98_01755</name>
</gene>
<evidence type="ECO:0000313" key="3">
    <source>
        <dbReference type="EMBL" id="TFZ40139.1"/>
    </source>
</evidence>
<dbReference type="Proteomes" id="UP000297725">
    <property type="component" value="Unassembled WGS sequence"/>
</dbReference>
<dbReference type="EMBL" id="SRHU01000027">
    <property type="protein sequence ID" value="TFZ40139.1"/>
    <property type="molecule type" value="Genomic_DNA"/>
</dbReference>
<accession>A0AAJ5EE93</accession>
<dbReference type="AlphaFoldDB" id="A0AAJ5EE93"/>